<evidence type="ECO:0000313" key="3">
    <source>
        <dbReference type="Proteomes" id="UP000275078"/>
    </source>
</evidence>
<proteinExistence type="predicted"/>
<keyword evidence="3" id="KW-1185">Reference proteome</keyword>
<feature type="signal peptide" evidence="1">
    <location>
        <begin position="1"/>
        <end position="17"/>
    </location>
</feature>
<name>A0A3N4IU78_ASCIM</name>
<protein>
    <recommendedName>
        <fullName evidence="4">Ecp2 effector protein domain-containing protein</fullName>
    </recommendedName>
</protein>
<evidence type="ECO:0008006" key="4">
    <source>
        <dbReference type="Google" id="ProtNLM"/>
    </source>
</evidence>
<sequence length="131" mass="13817">MKLTAFITVLASTAVSAQLLCITSSTDFSPSASDCLAAYKSIPPPPPSGLVPCPRIYAPRWTYAESGTCRIEGYSSGGDAACLDRKAVIESTKKLLTECNIGGKDGRVEGGAEIFKEEGAFKGVRIVRVPE</sequence>
<evidence type="ECO:0000256" key="1">
    <source>
        <dbReference type="SAM" id="SignalP"/>
    </source>
</evidence>
<keyword evidence="1" id="KW-0732">Signal</keyword>
<dbReference type="AlphaFoldDB" id="A0A3N4IU78"/>
<feature type="chain" id="PRO_5018223497" description="Ecp2 effector protein domain-containing protein" evidence="1">
    <location>
        <begin position="18"/>
        <end position="131"/>
    </location>
</feature>
<dbReference type="Proteomes" id="UP000275078">
    <property type="component" value="Unassembled WGS sequence"/>
</dbReference>
<organism evidence="2 3">
    <name type="scientific">Ascobolus immersus RN42</name>
    <dbReference type="NCBI Taxonomy" id="1160509"/>
    <lineage>
        <taxon>Eukaryota</taxon>
        <taxon>Fungi</taxon>
        <taxon>Dikarya</taxon>
        <taxon>Ascomycota</taxon>
        <taxon>Pezizomycotina</taxon>
        <taxon>Pezizomycetes</taxon>
        <taxon>Pezizales</taxon>
        <taxon>Ascobolaceae</taxon>
        <taxon>Ascobolus</taxon>
    </lineage>
</organism>
<accession>A0A3N4IU78</accession>
<gene>
    <name evidence="2" type="ORF">BJ508DRAFT_410158</name>
</gene>
<dbReference type="EMBL" id="ML119645">
    <property type="protein sequence ID" value="RPA88308.1"/>
    <property type="molecule type" value="Genomic_DNA"/>
</dbReference>
<evidence type="ECO:0000313" key="2">
    <source>
        <dbReference type="EMBL" id="RPA88308.1"/>
    </source>
</evidence>
<reference evidence="2 3" key="1">
    <citation type="journal article" date="2018" name="Nat. Ecol. Evol.">
        <title>Pezizomycetes genomes reveal the molecular basis of ectomycorrhizal truffle lifestyle.</title>
        <authorList>
            <person name="Murat C."/>
            <person name="Payen T."/>
            <person name="Noel B."/>
            <person name="Kuo A."/>
            <person name="Morin E."/>
            <person name="Chen J."/>
            <person name="Kohler A."/>
            <person name="Krizsan K."/>
            <person name="Balestrini R."/>
            <person name="Da Silva C."/>
            <person name="Montanini B."/>
            <person name="Hainaut M."/>
            <person name="Levati E."/>
            <person name="Barry K.W."/>
            <person name="Belfiori B."/>
            <person name="Cichocki N."/>
            <person name="Clum A."/>
            <person name="Dockter R.B."/>
            <person name="Fauchery L."/>
            <person name="Guy J."/>
            <person name="Iotti M."/>
            <person name="Le Tacon F."/>
            <person name="Lindquist E.A."/>
            <person name="Lipzen A."/>
            <person name="Malagnac F."/>
            <person name="Mello A."/>
            <person name="Molinier V."/>
            <person name="Miyauchi S."/>
            <person name="Poulain J."/>
            <person name="Riccioni C."/>
            <person name="Rubini A."/>
            <person name="Sitrit Y."/>
            <person name="Splivallo R."/>
            <person name="Traeger S."/>
            <person name="Wang M."/>
            <person name="Zifcakova L."/>
            <person name="Wipf D."/>
            <person name="Zambonelli A."/>
            <person name="Paolocci F."/>
            <person name="Nowrousian M."/>
            <person name="Ottonello S."/>
            <person name="Baldrian P."/>
            <person name="Spatafora J.W."/>
            <person name="Henrissat B."/>
            <person name="Nagy L.G."/>
            <person name="Aury J.M."/>
            <person name="Wincker P."/>
            <person name="Grigoriev I.V."/>
            <person name="Bonfante P."/>
            <person name="Martin F.M."/>
        </authorList>
    </citation>
    <scope>NUCLEOTIDE SEQUENCE [LARGE SCALE GENOMIC DNA]</scope>
    <source>
        <strain evidence="2 3">RN42</strain>
    </source>
</reference>